<gene>
    <name evidence="2" type="ORF">Atai01_09660</name>
</gene>
<dbReference type="GO" id="GO:0006950">
    <property type="term" value="P:response to stress"/>
    <property type="evidence" value="ECO:0007669"/>
    <property type="project" value="TreeGrafter"/>
</dbReference>
<dbReference type="PROSITE" id="PS50995">
    <property type="entry name" value="HTH_MARR_2"/>
    <property type="match status" value="1"/>
</dbReference>
<dbReference type="Gene3D" id="1.10.10.10">
    <property type="entry name" value="Winged helix-like DNA-binding domain superfamily/Winged helix DNA-binding domain"/>
    <property type="match status" value="1"/>
</dbReference>
<dbReference type="GO" id="GO:0003700">
    <property type="term" value="F:DNA-binding transcription factor activity"/>
    <property type="evidence" value="ECO:0007669"/>
    <property type="project" value="InterPro"/>
</dbReference>
<dbReference type="PANTHER" id="PTHR33164:SF104">
    <property type="entry name" value="TRANSCRIPTIONAL REGULATORY PROTEIN"/>
    <property type="match status" value="1"/>
</dbReference>
<feature type="domain" description="HTH marR-type" evidence="1">
    <location>
        <begin position="34"/>
        <end position="169"/>
    </location>
</feature>
<dbReference type="InterPro" id="IPR036390">
    <property type="entry name" value="WH_DNA-bd_sf"/>
</dbReference>
<sequence length="184" mass="20068">MMDGTGAAETPSSDEADAIAAAWARERPGTPVASIGVITRIWRLAKLLEDDRRETMLRLGMDVGTRDLLSTLRRAGPPYRLPPSELARRSLVSAGAVSQRVARCERAGLVRRLRSPEDGRGVLVELTAAGHAEVERTVDDLLRHEEELLSALSTEQRAQLSDLLRILLSDLTARAHHTASPPLP</sequence>
<dbReference type="InterPro" id="IPR000835">
    <property type="entry name" value="HTH_MarR-typ"/>
</dbReference>
<dbReference type="SMART" id="SM00347">
    <property type="entry name" value="HTH_MARR"/>
    <property type="match status" value="1"/>
</dbReference>
<evidence type="ECO:0000313" key="3">
    <source>
        <dbReference type="Proteomes" id="UP001165136"/>
    </source>
</evidence>
<evidence type="ECO:0000259" key="1">
    <source>
        <dbReference type="PROSITE" id="PS50995"/>
    </source>
</evidence>
<reference evidence="2" key="1">
    <citation type="submission" date="2023-03" db="EMBL/GenBank/DDBJ databases">
        <title>Amycolatopsis taiwanensis NBRC 103393.</title>
        <authorList>
            <person name="Ichikawa N."/>
            <person name="Sato H."/>
            <person name="Tonouchi N."/>
        </authorList>
    </citation>
    <scope>NUCLEOTIDE SEQUENCE</scope>
    <source>
        <strain evidence="2">NBRC 103393</strain>
    </source>
</reference>
<name>A0A9W6QYI5_9PSEU</name>
<dbReference type="EMBL" id="BSTI01000002">
    <property type="protein sequence ID" value="GLY64347.1"/>
    <property type="molecule type" value="Genomic_DNA"/>
</dbReference>
<dbReference type="PRINTS" id="PR00598">
    <property type="entry name" value="HTHMARR"/>
</dbReference>
<dbReference type="InterPro" id="IPR036388">
    <property type="entry name" value="WH-like_DNA-bd_sf"/>
</dbReference>
<dbReference type="AlphaFoldDB" id="A0A9W6QYI5"/>
<proteinExistence type="predicted"/>
<protein>
    <submittedName>
        <fullName evidence="2">MarR family transcriptional regulator</fullName>
    </submittedName>
</protein>
<dbReference type="Pfam" id="PF12802">
    <property type="entry name" value="MarR_2"/>
    <property type="match status" value="1"/>
</dbReference>
<dbReference type="SUPFAM" id="SSF46785">
    <property type="entry name" value="Winged helix' DNA-binding domain"/>
    <property type="match status" value="1"/>
</dbReference>
<accession>A0A9W6QYI5</accession>
<organism evidence="2 3">
    <name type="scientific">Amycolatopsis taiwanensis</name>
    <dbReference type="NCBI Taxonomy" id="342230"/>
    <lineage>
        <taxon>Bacteria</taxon>
        <taxon>Bacillati</taxon>
        <taxon>Actinomycetota</taxon>
        <taxon>Actinomycetes</taxon>
        <taxon>Pseudonocardiales</taxon>
        <taxon>Pseudonocardiaceae</taxon>
        <taxon>Amycolatopsis</taxon>
    </lineage>
</organism>
<evidence type="ECO:0000313" key="2">
    <source>
        <dbReference type="EMBL" id="GLY64347.1"/>
    </source>
</evidence>
<dbReference type="RefSeq" id="WP_027943073.1">
    <property type="nucleotide sequence ID" value="NZ_BSTI01000002.1"/>
</dbReference>
<dbReference type="Proteomes" id="UP001165136">
    <property type="component" value="Unassembled WGS sequence"/>
</dbReference>
<dbReference type="PANTHER" id="PTHR33164">
    <property type="entry name" value="TRANSCRIPTIONAL REGULATOR, MARR FAMILY"/>
    <property type="match status" value="1"/>
</dbReference>
<keyword evidence="3" id="KW-1185">Reference proteome</keyword>
<dbReference type="InterPro" id="IPR039422">
    <property type="entry name" value="MarR/SlyA-like"/>
</dbReference>
<comment type="caution">
    <text evidence="2">The sequence shown here is derived from an EMBL/GenBank/DDBJ whole genome shotgun (WGS) entry which is preliminary data.</text>
</comment>